<dbReference type="EMBL" id="JASSZA010000007">
    <property type="protein sequence ID" value="KAK2105272.1"/>
    <property type="molecule type" value="Genomic_DNA"/>
</dbReference>
<sequence>MLKRPSPGLILYLEDMQQHSNWAPAFIQASNIFHMPFGHFSIAPGTQLSSTEN</sequence>
<accession>A0ABQ9V7C9</accession>
<evidence type="ECO:0000313" key="2">
    <source>
        <dbReference type="Proteomes" id="UP001266305"/>
    </source>
</evidence>
<protein>
    <submittedName>
        <fullName evidence="1">Uncharacterized protein</fullName>
    </submittedName>
</protein>
<gene>
    <name evidence="1" type="ORF">P7K49_014786</name>
</gene>
<name>A0ABQ9V7C9_SAGOE</name>
<proteinExistence type="predicted"/>
<comment type="caution">
    <text evidence="1">The sequence shown here is derived from an EMBL/GenBank/DDBJ whole genome shotgun (WGS) entry which is preliminary data.</text>
</comment>
<evidence type="ECO:0000313" key="1">
    <source>
        <dbReference type="EMBL" id="KAK2105272.1"/>
    </source>
</evidence>
<keyword evidence="2" id="KW-1185">Reference proteome</keyword>
<dbReference type="Proteomes" id="UP001266305">
    <property type="component" value="Unassembled WGS sequence"/>
</dbReference>
<organism evidence="1 2">
    <name type="scientific">Saguinus oedipus</name>
    <name type="common">Cotton-top tamarin</name>
    <name type="synonym">Oedipomidas oedipus</name>
    <dbReference type="NCBI Taxonomy" id="9490"/>
    <lineage>
        <taxon>Eukaryota</taxon>
        <taxon>Metazoa</taxon>
        <taxon>Chordata</taxon>
        <taxon>Craniata</taxon>
        <taxon>Vertebrata</taxon>
        <taxon>Euteleostomi</taxon>
        <taxon>Mammalia</taxon>
        <taxon>Eutheria</taxon>
        <taxon>Euarchontoglires</taxon>
        <taxon>Primates</taxon>
        <taxon>Haplorrhini</taxon>
        <taxon>Platyrrhini</taxon>
        <taxon>Cebidae</taxon>
        <taxon>Callitrichinae</taxon>
        <taxon>Saguinus</taxon>
    </lineage>
</organism>
<reference evidence="1 2" key="1">
    <citation type="submission" date="2023-05" db="EMBL/GenBank/DDBJ databases">
        <title>B98-5 Cell Line De Novo Hybrid Assembly: An Optical Mapping Approach.</title>
        <authorList>
            <person name="Kananen K."/>
            <person name="Auerbach J.A."/>
            <person name="Kautto E."/>
            <person name="Blachly J.S."/>
        </authorList>
    </citation>
    <scope>NUCLEOTIDE SEQUENCE [LARGE SCALE GENOMIC DNA]</scope>
    <source>
        <strain evidence="1">B95-8</strain>
        <tissue evidence="1">Cell line</tissue>
    </source>
</reference>